<dbReference type="PROSITE" id="PS50097">
    <property type="entry name" value="BTB"/>
    <property type="match status" value="1"/>
</dbReference>
<feature type="domain" description="BTB" evidence="2">
    <location>
        <begin position="208"/>
        <end position="287"/>
    </location>
</feature>
<dbReference type="InterPro" id="IPR011333">
    <property type="entry name" value="SKP1/BTB/POZ_sf"/>
</dbReference>
<dbReference type="Pfam" id="PF22486">
    <property type="entry name" value="MATH_2"/>
    <property type="match status" value="1"/>
</dbReference>
<dbReference type="PROSITE" id="PS50144">
    <property type="entry name" value="MATH"/>
    <property type="match status" value="1"/>
</dbReference>
<dbReference type="Gene3D" id="2.60.210.10">
    <property type="entry name" value="Apoptosis, Tumor Necrosis Factor Receptor Associated Protein 2, Chain A"/>
    <property type="match status" value="1"/>
</dbReference>
<dbReference type="SMR" id="Q2QZL7"/>
<dbReference type="EMBL" id="DP000010">
    <property type="protein sequence ID" value="ABA95417.1"/>
    <property type="molecule type" value="Genomic_DNA"/>
</dbReference>
<organism evidence="4">
    <name type="scientific">Oryza sativa subsp. japonica</name>
    <name type="common">Rice</name>
    <dbReference type="NCBI Taxonomy" id="39947"/>
    <lineage>
        <taxon>Eukaryota</taxon>
        <taxon>Viridiplantae</taxon>
        <taxon>Streptophyta</taxon>
        <taxon>Embryophyta</taxon>
        <taxon>Tracheophyta</taxon>
        <taxon>Spermatophyta</taxon>
        <taxon>Magnoliopsida</taxon>
        <taxon>Liliopsida</taxon>
        <taxon>Poales</taxon>
        <taxon>Poaceae</taxon>
        <taxon>BOP clade</taxon>
        <taxon>Oryzoideae</taxon>
        <taxon>Oryzeae</taxon>
        <taxon>Oryzinae</taxon>
        <taxon>Oryza</taxon>
        <taxon>Oryza sativa</taxon>
    </lineage>
</organism>
<feature type="domain" description="MATH" evidence="3">
    <location>
        <begin position="34"/>
        <end position="173"/>
    </location>
</feature>
<reference evidence="4" key="3">
    <citation type="submission" date="2006-01" db="EMBL/GenBank/DDBJ databases">
        <authorList>
            <person name="Buell R."/>
        </authorList>
    </citation>
    <scope>NUCLEOTIDE SEQUENCE</scope>
</reference>
<dbReference type="SMART" id="SM00225">
    <property type="entry name" value="BTB"/>
    <property type="match status" value="1"/>
</dbReference>
<dbReference type="InterPro" id="IPR000210">
    <property type="entry name" value="BTB/POZ_dom"/>
</dbReference>
<dbReference type="Pfam" id="PF00651">
    <property type="entry name" value="BTB"/>
    <property type="match status" value="1"/>
</dbReference>
<sequence>MGQTTSKSAGDGKPKPKTTSAAAAAAAVVSETATGSMTMRIAGYSQTKGIGVGNSINSSKFHAGGHTWYIAYYPDGDREEYSDWVSVYLCLARPAAGAAADDVVEAKFTLSLLSGTYGAVVEEKICTAKKFSFANGYWPSWGHTRFIKRKKMDSRLWSCLHLDGQSFYIRCNITMDIIRCEAATTAVAVPPPDLHRHLAALLGSGVGADVRIRVGGKLFAAHKNVLAARSPVFMAELFGNNGGKDQKEAKAAAAATGNGVIRIDDMDLRVFRAMLQFIYTDTLPKIDKGDTAFMAQNLLVAAHRYGIERLKSISVDMIRKAARTMNLIAMIIRNNDEGIATQLRTRGRLGLHLPDAPEVNRAQIFDTGRG</sequence>
<dbReference type="Gene3D" id="3.30.710.10">
    <property type="entry name" value="Potassium Channel Kv1.1, Chain A"/>
    <property type="match status" value="1"/>
</dbReference>
<dbReference type="PANTHER" id="PTHR26379:SF483">
    <property type="entry name" value="OS11G0619800 PROTEIN"/>
    <property type="match status" value="1"/>
</dbReference>
<evidence type="ECO:0000259" key="2">
    <source>
        <dbReference type="PROSITE" id="PS50097"/>
    </source>
</evidence>
<gene>
    <name evidence="4" type="ordered locus">LOC_Os11g45560</name>
</gene>
<dbReference type="SUPFAM" id="SSF49599">
    <property type="entry name" value="TRAF domain-like"/>
    <property type="match status" value="1"/>
</dbReference>
<dbReference type="InterPro" id="IPR002083">
    <property type="entry name" value="MATH/TRAF_dom"/>
</dbReference>
<dbReference type="CDD" id="cd00121">
    <property type="entry name" value="MATH"/>
    <property type="match status" value="1"/>
</dbReference>
<dbReference type="AlphaFoldDB" id="Q2QZL7"/>
<dbReference type="InterPro" id="IPR008974">
    <property type="entry name" value="TRAF-like"/>
</dbReference>
<proteinExistence type="predicted"/>
<dbReference type="GO" id="GO:0016567">
    <property type="term" value="P:protein ubiquitination"/>
    <property type="evidence" value="ECO:0007669"/>
    <property type="project" value="InterPro"/>
</dbReference>
<dbReference type="InterPro" id="IPR045005">
    <property type="entry name" value="BPM1-6"/>
</dbReference>
<dbReference type="PANTHER" id="PTHR26379">
    <property type="entry name" value="BTB/POZ AND MATH DOMAIN-CONTAINING PROTEIN 1"/>
    <property type="match status" value="1"/>
</dbReference>
<reference evidence="4" key="2">
    <citation type="submission" date="2005-04" db="EMBL/GenBank/DDBJ databases">
        <authorList>
            <person name="Buell C.R."/>
            <person name="Wing R.A."/>
            <person name="McCombie W.A."/>
            <person name="Ouyang S."/>
        </authorList>
    </citation>
    <scope>NUCLEOTIDE SEQUENCE</scope>
</reference>
<protein>
    <submittedName>
        <fullName evidence="4">BTB/POZ domain containing protein</fullName>
    </submittedName>
</protein>
<name>Q2QZL7_ORYSJ</name>
<dbReference type="SUPFAM" id="SSF54695">
    <property type="entry name" value="POZ domain"/>
    <property type="match status" value="1"/>
</dbReference>
<evidence type="ECO:0000256" key="1">
    <source>
        <dbReference type="ARBA" id="ARBA00004906"/>
    </source>
</evidence>
<evidence type="ECO:0000259" key="3">
    <source>
        <dbReference type="PROSITE" id="PS50144"/>
    </source>
</evidence>
<comment type="pathway">
    <text evidence="1">Protein modification; protein ubiquitination.</text>
</comment>
<evidence type="ECO:0000313" key="4">
    <source>
        <dbReference type="EMBL" id="ABA95417.1"/>
    </source>
</evidence>
<accession>Q2QZL7</accession>
<reference evidence="4" key="1">
    <citation type="journal article" date="2005" name="BMC Biol.">
        <title>The sequence of rice chromosomes 11 and 12, rich in disease resistance genes and recent gene duplications.</title>
        <authorList>
            <consortium name="The rice chromosomes 11 and 12 sequencing consortia"/>
        </authorList>
    </citation>
    <scope>NUCLEOTIDE SEQUENCE [LARGE SCALE GENOMIC DNA]</scope>
</reference>